<protein>
    <recommendedName>
        <fullName evidence="1">Mut7-C RNAse domain-containing protein</fullName>
    </recommendedName>
</protein>
<evidence type="ECO:0000259" key="1">
    <source>
        <dbReference type="Pfam" id="PF01927"/>
    </source>
</evidence>
<proteinExistence type="predicted"/>
<dbReference type="PANTHER" id="PTHR39081:SF1">
    <property type="entry name" value="MUT7-C RNASE DOMAIN-CONTAINING PROTEIN"/>
    <property type="match status" value="1"/>
</dbReference>
<reference evidence="2" key="1">
    <citation type="journal article" date="2015" name="Nature">
        <title>Complex archaea that bridge the gap between prokaryotes and eukaryotes.</title>
        <authorList>
            <person name="Spang A."/>
            <person name="Saw J.H."/>
            <person name="Jorgensen S.L."/>
            <person name="Zaremba-Niedzwiedzka K."/>
            <person name="Martijn J."/>
            <person name="Lind A.E."/>
            <person name="van Eijk R."/>
            <person name="Schleper C."/>
            <person name="Guy L."/>
            <person name="Ettema T.J."/>
        </authorList>
    </citation>
    <scope>NUCLEOTIDE SEQUENCE</scope>
</reference>
<dbReference type="AlphaFoldDB" id="A0A0F9RUK9"/>
<evidence type="ECO:0000313" key="2">
    <source>
        <dbReference type="EMBL" id="KKN20913.1"/>
    </source>
</evidence>
<dbReference type="PANTHER" id="PTHR39081">
    <property type="entry name" value="MUT7-C DOMAIN-CONTAINING PROTEIN"/>
    <property type="match status" value="1"/>
</dbReference>
<accession>A0A0F9RUK9</accession>
<gene>
    <name evidence="2" type="ORF">LCGC14_0930670</name>
</gene>
<name>A0A0F9RUK9_9ZZZZ</name>
<dbReference type="EMBL" id="LAZR01003196">
    <property type="protein sequence ID" value="KKN20913.1"/>
    <property type="molecule type" value="Genomic_DNA"/>
</dbReference>
<feature type="domain" description="Mut7-C RNAse" evidence="1">
    <location>
        <begin position="1"/>
        <end position="156"/>
    </location>
</feature>
<organism evidence="2">
    <name type="scientific">marine sediment metagenome</name>
    <dbReference type="NCBI Taxonomy" id="412755"/>
    <lineage>
        <taxon>unclassified sequences</taxon>
        <taxon>metagenomes</taxon>
        <taxon>ecological metagenomes</taxon>
    </lineage>
</organism>
<comment type="caution">
    <text evidence="2">The sequence shown here is derived from an EMBL/GenBank/DDBJ whole genome shotgun (WGS) entry which is preliminary data.</text>
</comment>
<sequence length="164" mass="19694">MKFLVDAMLGKLARFLRIFGFDTIYADDLKDFIKINPVPDEKLIEYAKKNDRIIITKDYSLYKSYIEKNFYLKGEGIYNYLMQLNKELKLYFKFNIERARCSICNSILKKVKNKKLIKDLVLKETFSHYNEFYQCLNPQCKKIYWEGSHIEDIKNRLDEILAID</sequence>
<dbReference type="Pfam" id="PF01927">
    <property type="entry name" value="Mut7-C"/>
    <property type="match status" value="1"/>
</dbReference>
<dbReference type="InterPro" id="IPR002782">
    <property type="entry name" value="Mut7-C_RNAse_dom"/>
</dbReference>